<protein>
    <recommendedName>
        <fullName evidence="3">Type 4 fimbrial biogenesis protein PilX N-terminal domain-containing protein</fullName>
    </recommendedName>
</protein>
<dbReference type="EMBL" id="MGAQ01000005">
    <property type="protein sequence ID" value="OGK51127.1"/>
    <property type="molecule type" value="Genomic_DNA"/>
</dbReference>
<evidence type="ECO:0000313" key="2">
    <source>
        <dbReference type="Proteomes" id="UP000178558"/>
    </source>
</evidence>
<reference evidence="1 2" key="1">
    <citation type="journal article" date="2016" name="Nat. Commun.">
        <title>Thousands of microbial genomes shed light on interconnected biogeochemical processes in an aquifer system.</title>
        <authorList>
            <person name="Anantharaman K."/>
            <person name="Brown C.T."/>
            <person name="Hug L.A."/>
            <person name="Sharon I."/>
            <person name="Castelle C.J."/>
            <person name="Probst A.J."/>
            <person name="Thomas B.C."/>
            <person name="Singh A."/>
            <person name="Wilkins M.J."/>
            <person name="Karaoz U."/>
            <person name="Brodie E.L."/>
            <person name="Williams K.H."/>
            <person name="Hubbard S.S."/>
            <person name="Banfield J.F."/>
        </authorList>
    </citation>
    <scope>NUCLEOTIDE SEQUENCE [LARGE SCALE GENOMIC DNA]</scope>
</reference>
<organism evidence="1 2">
    <name type="scientific">Candidatus Roizmanbacteria bacterium RIFCSPLOWO2_01_FULL_40_42</name>
    <dbReference type="NCBI Taxonomy" id="1802066"/>
    <lineage>
        <taxon>Bacteria</taxon>
        <taxon>Candidatus Roizmaniibacteriota</taxon>
    </lineage>
</organism>
<dbReference type="AlphaFoldDB" id="A0A1F7J682"/>
<comment type="caution">
    <text evidence="1">The sequence shown here is derived from an EMBL/GenBank/DDBJ whole genome shotgun (WGS) entry which is preliminary data.</text>
</comment>
<sequence>MKRFKLQASSKRESGQVLLIAVMLLAVTLTIVLSITFSSRTDTQITKLEEENQKALAAAEAGIEAALKTAGTVNIGQAGTGGILPNSGFSGTASVSTNPSDTKFTTPILQKDEQYTFYMGVYTAPSTIGPSDGENLEICFASSNQSTKSAIEITVVKGTSPNYTLRRFVIDPDDRISESDQGLACSNTAFYKGTTIDGSLIGEDTKLVIVRMLYSSSKVFFSRNSPDLPSQGKFVSSEATSDTGVSKKVQLFQSYPQLPADFFVTGF</sequence>
<accession>A0A1F7J682</accession>
<gene>
    <name evidence="1" type="ORF">A3B50_05015</name>
</gene>
<evidence type="ECO:0008006" key="3">
    <source>
        <dbReference type="Google" id="ProtNLM"/>
    </source>
</evidence>
<proteinExistence type="predicted"/>
<evidence type="ECO:0000313" key="1">
    <source>
        <dbReference type="EMBL" id="OGK51127.1"/>
    </source>
</evidence>
<name>A0A1F7J682_9BACT</name>
<dbReference type="Proteomes" id="UP000178558">
    <property type="component" value="Unassembled WGS sequence"/>
</dbReference>